<dbReference type="Pfam" id="PF01336">
    <property type="entry name" value="tRNA_anti-codon"/>
    <property type="match status" value="1"/>
</dbReference>
<evidence type="ECO:0000256" key="3">
    <source>
        <dbReference type="ARBA" id="ARBA00012417"/>
    </source>
</evidence>
<keyword evidence="13" id="KW-1185">Reference proteome</keyword>
<evidence type="ECO:0000256" key="8">
    <source>
        <dbReference type="ARBA" id="ARBA00022932"/>
    </source>
</evidence>
<evidence type="ECO:0000313" key="13">
    <source>
        <dbReference type="Proteomes" id="UP001491552"/>
    </source>
</evidence>
<evidence type="ECO:0000256" key="2">
    <source>
        <dbReference type="ARBA" id="ARBA00009496"/>
    </source>
</evidence>
<organism evidence="12 13">
    <name type="scientific">Faecousia intestinalis</name>
    <dbReference type="NCBI Taxonomy" id="3133167"/>
    <lineage>
        <taxon>Bacteria</taxon>
        <taxon>Bacillati</taxon>
        <taxon>Bacillota</taxon>
        <taxon>Clostridia</taxon>
        <taxon>Eubacteriales</taxon>
        <taxon>Oscillospiraceae</taxon>
        <taxon>Faecousia</taxon>
    </lineage>
</organism>
<evidence type="ECO:0000256" key="1">
    <source>
        <dbReference type="ARBA" id="ARBA00004496"/>
    </source>
</evidence>
<keyword evidence="7" id="KW-0235">DNA replication</keyword>
<name>A0ABV1G8B1_9FIRM</name>
<keyword evidence="8" id="KW-0239">DNA-directed DNA polymerase</keyword>
<keyword evidence="6 12" id="KW-0548">Nucleotidyltransferase</keyword>
<dbReference type="EC" id="2.7.7.7" evidence="3"/>
<dbReference type="SUPFAM" id="SSF89550">
    <property type="entry name" value="PHP domain-like"/>
    <property type="match status" value="1"/>
</dbReference>
<protein>
    <recommendedName>
        <fullName evidence="4">DNA polymerase III subunit alpha</fullName>
        <ecNumber evidence="3">2.7.7.7</ecNumber>
    </recommendedName>
</protein>
<dbReference type="Gene3D" id="1.10.10.1600">
    <property type="entry name" value="Bacterial DNA polymerase III alpha subunit, thumb domain"/>
    <property type="match status" value="1"/>
</dbReference>
<evidence type="ECO:0000259" key="11">
    <source>
        <dbReference type="SMART" id="SM00481"/>
    </source>
</evidence>
<comment type="caution">
    <text evidence="12">The sequence shown here is derived from an EMBL/GenBank/DDBJ whole genome shotgun (WGS) entry which is preliminary data.</text>
</comment>
<dbReference type="Proteomes" id="UP001491552">
    <property type="component" value="Unassembled WGS sequence"/>
</dbReference>
<dbReference type="InterPro" id="IPR016195">
    <property type="entry name" value="Pol/histidinol_Pase-like"/>
</dbReference>
<evidence type="ECO:0000256" key="6">
    <source>
        <dbReference type="ARBA" id="ARBA00022695"/>
    </source>
</evidence>
<evidence type="ECO:0000256" key="4">
    <source>
        <dbReference type="ARBA" id="ARBA00019114"/>
    </source>
</evidence>
<evidence type="ECO:0000256" key="9">
    <source>
        <dbReference type="ARBA" id="ARBA00025611"/>
    </source>
</evidence>
<evidence type="ECO:0000256" key="7">
    <source>
        <dbReference type="ARBA" id="ARBA00022705"/>
    </source>
</evidence>
<dbReference type="NCBIfam" id="TIGR00594">
    <property type="entry name" value="polc"/>
    <property type="match status" value="1"/>
</dbReference>
<comment type="catalytic activity">
    <reaction evidence="10">
        <text>DNA(n) + a 2'-deoxyribonucleoside 5'-triphosphate = DNA(n+1) + diphosphate</text>
        <dbReference type="Rhea" id="RHEA:22508"/>
        <dbReference type="Rhea" id="RHEA-COMP:17339"/>
        <dbReference type="Rhea" id="RHEA-COMP:17340"/>
        <dbReference type="ChEBI" id="CHEBI:33019"/>
        <dbReference type="ChEBI" id="CHEBI:61560"/>
        <dbReference type="ChEBI" id="CHEBI:173112"/>
        <dbReference type="EC" id="2.7.7.7"/>
    </reaction>
</comment>
<dbReference type="SMART" id="SM00481">
    <property type="entry name" value="POLIIIAc"/>
    <property type="match status" value="1"/>
</dbReference>
<dbReference type="PANTHER" id="PTHR32294:SF0">
    <property type="entry name" value="DNA POLYMERASE III SUBUNIT ALPHA"/>
    <property type="match status" value="1"/>
</dbReference>
<dbReference type="InterPro" id="IPR004805">
    <property type="entry name" value="DnaE2/DnaE/PolC"/>
</dbReference>
<dbReference type="InterPro" id="IPR040982">
    <property type="entry name" value="DNA_pol3_finger"/>
</dbReference>
<dbReference type="CDD" id="cd04485">
    <property type="entry name" value="DnaE_OBF"/>
    <property type="match status" value="1"/>
</dbReference>
<dbReference type="Pfam" id="PF07733">
    <property type="entry name" value="DNA_pol3_alpha"/>
    <property type="match status" value="1"/>
</dbReference>
<comment type="subcellular location">
    <subcellularLocation>
        <location evidence="1">Cytoplasm</location>
    </subcellularLocation>
</comment>
<dbReference type="InterPro" id="IPR004365">
    <property type="entry name" value="NA-bd_OB_tRNA"/>
</dbReference>
<evidence type="ECO:0000313" key="12">
    <source>
        <dbReference type="EMBL" id="MEQ2511663.1"/>
    </source>
</evidence>
<evidence type="ECO:0000256" key="10">
    <source>
        <dbReference type="ARBA" id="ARBA00049244"/>
    </source>
</evidence>
<dbReference type="InterPro" id="IPR004013">
    <property type="entry name" value="PHP_dom"/>
</dbReference>
<dbReference type="Pfam" id="PF17657">
    <property type="entry name" value="DNA_pol3_finger"/>
    <property type="match status" value="1"/>
</dbReference>
<sequence>MAFVHLHVHSEFSLLDGACRIGRLAARAKELGQTALAITDHGVMYGVIDFYRAAKAEGIKPIIGCEVYVAPRTMADRVHGVDNDARHLVLLCENETGYRNLSYLVSMGFLQGFYGKPRVDLALLRQHSEGLIALSACLAGEIPRRLRAGDYDGAKAYALELSGIFGPEHFYLELQDHGIPEQREVNRGLLRIAQETGLPLVATNDAHYLTREDSELQDVLLCIQTGKTLDDPNRMRFETQEFYLKSEDEMRALFPALPEALENTQRIADRCKVEFEFNHYHLPAFTPPDGSDSLTYFRRMCDEGFRERYPDAPAGYRERLEYEMSVVEKMGYVDYYLIVADFIRWAKEQGIPVGPGRGSGAGSIAAYCMHITEMDPMQYHLIFERFLNPERVSMPDFDTDFCQLRRGEVIDYVMGKYGKDHVAQIVTFGTMAARAAIRDVGRVMNLTYAETDAVAKQIPATPHMTLDEALRISPQLRTMVESDERIKKLVDTARGLEGMPRNTSTHAAGVVITANPVSDYVPLARNDETIVTQFTMTTIEELGLLKMDFLGLRNLTILDDAARAIRRREPDFDLKRLPDGDAATFAMLGDGKTAGVFQLESAGITGVCVNMKPQSIEDLTAIVALYRPGPMDSIPRFIENKSHPERITYLCPQLEPILAVTYGCIVYQEQVIEIFRKLGGYSLGQADNMRRAISKKKEKVIIAERQTFVHGDAARGIPGAIANGVSETAAEAIYKEILDFANYAFNKAHAVCYAKVTYDTAYLKCHYPREYMAALLTSVLDNSTKTAGYIADCRDMGIRLLHPDINASEDKFTVEPDGIRFGLGAVKNIGRGLIRQVMAERAENGRFVSLEDFARRMQGSDLNKRAVENLIKCGAMDGLGMGRGQMLAIYEMVLDAAADTYRRNLEGQLQLFGPEDGGMPEIPAPKLPPLRPAELMQMEKETVGLYLSGHPLDEYRTRLRAAGVTPVLRILQSFEENDGFFHDGQNVRIAGMVEEIRRKTTRNGSMMAYVTLEDDTAAMELLTFSNVLERSGSLLTENAAVVAEGRISVRDEKAPQLVVNRFDPLESFTKQAPPPMAAAPRPAAQEQAVLQASRLYLRLPSEQSPLFGKVRATLNMFPGNVAAVLYFADTGVRRGTQCGLRGDMLQELRALLGEDSVVLK</sequence>
<dbReference type="Pfam" id="PF14579">
    <property type="entry name" value="HHH_6"/>
    <property type="match status" value="1"/>
</dbReference>
<gene>
    <name evidence="12" type="ORF">WMO66_10470</name>
</gene>
<dbReference type="PANTHER" id="PTHR32294">
    <property type="entry name" value="DNA POLYMERASE III SUBUNIT ALPHA"/>
    <property type="match status" value="1"/>
</dbReference>
<dbReference type="RefSeq" id="WP_349136419.1">
    <property type="nucleotide sequence ID" value="NZ_JBBMFF010000241.1"/>
</dbReference>
<dbReference type="CDD" id="cd12113">
    <property type="entry name" value="PHP_PolIIIA_DnaE3"/>
    <property type="match status" value="1"/>
</dbReference>
<dbReference type="NCBIfam" id="NF004226">
    <property type="entry name" value="PRK05673.1"/>
    <property type="match status" value="1"/>
</dbReference>
<dbReference type="Gene3D" id="3.20.20.140">
    <property type="entry name" value="Metal-dependent hydrolases"/>
    <property type="match status" value="1"/>
</dbReference>
<dbReference type="EMBL" id="JBBMFF010000241">
    <property type="protein sequence ID" value="MEQ2511663.1"/>
    <property type="molecule type" value="Genomic_DNA"/>
</dbReference>
<comment type="function">
    <text evidence="9">DNA polymerase III is a complex, multichain enzyme responsible for most of the replicative synthesis in bacteria. This DNA polymerase also exhibits 3' to 5' exonuclease activity. The alpha chain is the DNA polymerase.</text>
</comment>
<dbReference type="InterPro" id="IPR011708">
    <property type="entry name" value="DNA_pol3_alpha_NTPase_dom"/>
</dbReference>
<reference evidence="12 13" key="1">
    <citation type="submission" date="2024-03" db="EMBL/GenBank/DDBJ databases">
        <title>Human intestinal bacterial collection.</title>
        <authorList>
            <person name="Pauvert C."/>
            <person name="Hitch T.C.A."/>
            <person name="Clavel T."/>
        </authorList>
    </citation>
    <scope>NUCLEOTIDE SEQUENCE [LARGE SCALE GENOMIC DNA]</scope>
    <source>
        <strain evidence="12 13">CLA-AA-H192</strain>
    </source>
</reference>
<dbReference type="InterPro" id="IPR041931">
    <property type="entry name" value="DNA_pol3_alpha_thumb_dom"/>
</dbReference>
<proteinExistence type="inferred from homology"/>
<feature type="domain" description="Polymerase/histidinol phosphatase N-terminal" evidence="11">
    <location>
        <begin position="4"/>
        <end position="71"/>
    </location>
</feature>
<dbReference type="InterPro" id="IPR029460">
    <property type="entry name" value="DNAPol_HHH"/>
</dbReference>
<dbReference type="GO" id="GO:0003887">
    <property type="term" value="F:DNA-directed DNA polymerase activity"/>
    <property type="evidence" value="ECO:0007669"/>
    <property type="project" value="UniProtKB-EC"/>
</dbReference>
<accession>A0ABV1G8B1</accession>
<dbReference type="Gene3D" id="1.10.150.870">
    <property type="match status" value="1"/>
</dbReference>
<keyword evidence="5 12" id="KW-0808">Transferase</keyword>
<dbReference type="NCBIfam" id="NF005298">
    <property type="entry name" value="PRK06826.1"/>
    <property type="match status" value="1"/>
</dbReference>
<comment type="similarity">
    <text evidence="2">Belongs to the DNA polymerase type-C family. DnaE subfamily.</text>
</comment>
<dbReference type="Pfam" id="PF02811">
    <property type="entry name" value="PHP"/>
    <property type="match status" value="1"/>
</dbReference>
<evidence type="ECO:0000256" key="5">
    <source>
        <dbReference type="ARBA" id="ARBA00022679"/>
    </source>
</evidence>
<dbReference type="InterPro" id="IPR003141">
    <property type="entry name" value="Pol/His_phosphatase_N"/>
</dbReference>